<keyword evidence="3" id="KW-1185">Reference proteome</keyword>
<dbReference type="Proteomes" id="UP001596298">
    <property type="component" value="Unassembled WGS sequence"/>
</dbReference>
<reference evidence="3" key="1">
    <citation type="journal article" date="2019" name="Int. J. Syst. Evol. Microbiol.">
        <title>The Global Catalogue of Microorganisms (GCM) 10K type strain sequencing project: providing services to taxonomists for standard genome sequencing and annotation.</title>
        <authorList>
            <consortium name="The Broad Institute Genomics Platform"/>
            <consortium name="The Broad Institute Genome Sequencing Center for Infectious Disease"/>
            <person name="Wu L."/>
            <person name="Ma J."/>
        </authorList>
    </citation>
    <scope>NUCLEOTIDE SEQUENCE [LARGE SCALE GENOMIC DNA]</scope>
    <source>
        <strain evidence="3">CCUG 58127</strain>
    </source>
</reference>
<accession>A0ABW2AGL2</accession>
<feature type="compositionally biased region" description="Polar residues" evidence="1">
    <location>
        <begin position="1"/>
        <end position="25"/>
    </location>
</feature>
<sequence length="48" mass="5049">MNAASSTSRGRDTSSQCVGVSTAASRRQPMDSNHKLARAHHAGARVLL</sequence>
<dbReference type="EMBL" id="JBHSWH010000001">
    <property type="protein sequence ID" value="MFC6705704.1"/>
    <property type="molecule type" value="Genomic_DNA"/>
</dbReference>
<comment type="caution">
    <text evidence="2">The sequence shown here is derived from an EMBL/GenBank/DDBJ whole genome shotgun (WGS) entry which is preliminary data.</text>
</comment>
<name>A0ABW2AGL2_9MICO</name>
<feature type="region of interest" description="Disordered" evidence="1">
    <location>
        <begin position="1"/>
        <end position="48"/>
    </location>
</feature>
<proteinExistence type="predicted"/>
<evidence type="ECO:0000313" key="2">
    <source>
        <dbReference type="EMBL" id="MFC6705704.1"/>
    </source>
</evidence>
<organism evidence="2 3">
    <name type="scientific">Flexivirga alba</name>
    <dbReference type="NCBI Taxonomy" id="702742"/>
    <lineage>
        <taxon>Bacteria</taxon>
        <taxon>Bacillati</taxon>
        <taxon>Actinomycetota</taxon>
        <taxon>Actinomycetes</taxon>
        <taxon>Micrococcales</taxon>
        <taxon>Dermacoccaceae</taxon>
        <taxon>Flexivirga</taxon>
    </lineage>
</organism>
<evidence type="ECO:0000256" key="1">
    <source>
        <dbReference type="SAM" id="MobiDB-lite"/>
    </source>
</evidence>
<evidence type="ECO:0000313" key="3">
    <source>
        <dbReference type="Proteomes" id="UP001596298"/>
    </source>
</evidence>
<feature type="compositionally biased region" description="Basic residues" evidence="1">
    <location>
        <begin position="35"/>
        <end position="48"/>
    </location>
</feature>
<protein>
    <submittedName>
        <fullName evidence="2">Uncharacterized protein</fullName>
    </submittedName>
</protein>
<gene>
    <name evidence="2" type="ORF">ACFQDH_10610</name>
</gene>
<dbReference type="RefSeq" id="WP_382401074.1">
    <property type="nucleotide sequence ID" value="NZ_JBHSWH010000001.1"/>
</dbReference>